<dbReference type="AlphaFoldDB" id="I1PCX1"/>
<dbReference type="EnsemblPlants" id="ORGLA03G0221700.1">
    <property type="protein sequence ID" value="ORGLA03G0221700.1"/>
    <property type="gene ID" value="ORGLA03G0221700"/>
</dbReference>
<dbReference type="STRING" id="4538.I1PCX1"/>
<evidence type="ECO:0000313" key="2">
    <source>
        <dbReference type="EnsemblPlants" id="ORGLA03G0221700.1"/>
    </source>
</evidence>
<keyword evidence="3" id="KW-1185">Reference proteome</keyword>
<sequence>MAAGLGPGQRWRTTQVGQPEEAHRHVVEAGVAAAEVRLDNGSYKAVVEVSAPVTVIGKPSQTSTCKVAMRGAIGGSTDPSSPPLATAFHQRLSGMQEEVAEAYNIAVITFRGLNAITNFDMSCYDVKSILDSPVIPVGNGAK</sequence>
<protein>
    <submittedName>
        <fullName evidence="2">Uncharacterized protein</fullName>
    </submittedName>
</protein>
<dbReference type="Gramene" id="ORGLA03G0221700.1">
    <property type="protein sequence ID" value="ORGLA03G0221700.1"/>
    <property type="gene ID" value="ORGLA03G0221700"/>
</dbReference>
<evidence type="ECO:0000313" key="3">
    <source>
        <dbReference type="Proteomes" id="UP000007306"/>
    </source>
</evidence>
<accession>I1PCX1</accession>
<name>I1PCX1_ORYGL</name>
<feature type="region of interest" description="Disordered" evidence="1">
    <location>
        <begin position="1"/>
        <end position="21"/>
    </location>
</feature>
<organism evidence="2 3">
    <name type="scientific">Oryza glaberrima</name>
    <name type="common">African rice</name>
    <dbReference type="NCBI Taxonomy" id="4538"/>
    <lineage>
        <taxon>Eukaryota</taxon>
        <taxon>Viridiplantae</taxon>
        <taxon>Streptophyta</taxon>
        <taxon>Embryophyta</taxon>
        <taxon>Tracheophyta</taxon>
        <taxon>Spermatophyta</taxon>
        <taxon>Magnoliopsida</taxon>
        <taxon>Liliopsida</taxon>
        <taxon>Poales</taxon>
        <taxon>Poaceae</taxon>
        <taxon>BOP clade</taxon>
        <taxon>Oryzoideae</taxon>
        <taxon>Oryzeae</taxon>
        <taxon>Oryzinae</taxon>
        <taxon>Oryza</taxon>
    </lineage>
</organism>
<evidence type="ECO:0000256" key="1">
    <source>
        <dbReference type="SAM" id="MobiDB-lite"/>
    </source>
</evidence>
<reference evidence="2" key="1">
    <citation type="submission" date="2015-06" db="UniProtKB">
        <authorList>
            <consortium name="EnsemblPlants"/>
        </authorList>
    </citation>
    <scope>IDENTIFICATION</scope>
</reference>
<proteinExistence type="predicted"/>
<dbReference type="Proteomes" id="UP000007306">
    <property type="component" value="Chromosome 3"/>
</dbReference>
<dbReference type="HOGENOM" id="CLU_1818881_0_0_1"/>
<reference evidence="2 3" key="2">
    <citation type="submission" date="2018-04" db="EMBL/GenBank/DDBJ databases">
        <title>OglaRS2 (Oryza glaberrima Reference Sequence Version 2).</title>
        <authorList>
            <person name="Zhang J."/>
            <person name="Kudrna D."/>
            <person name="Lee S."/>
            <person name="Talag J."/>
            <person name="Rajasekar S."/>
            <person name="Wing R.A."/>
        </authorList>
    </citation>
    <scope>NUCLEOTIDE SEQUENCE [LARGE SCALE GENOMIC DNA]</scope>
    <source>
        <strain evidence="2 3">cv. IRGC 96717</strain>
    </source>
</reference>